<evidence type="ECO:0000259" key="2">
    <source>
        <dbReference type="Pfam" id="PF03732"/>
    </source>
</evidence>
<feature type="compositionally biased region" description="Polar residues" evidence="1">
    <location>
        <begin position="49"/>
        <end position="72"/>
    </location>
</feature>
<name>A0A699HYS1_TANCI</name>
<evidence type="ECO:0000256" key="1">
    <source>
        <dbReference type="SAM" id="MobiDB-lite"/>
    </source>
</evidence>
<sequence>MAYSSSLLSEEVASSSLRTFLALRANAHVPSQQELDLLFGPLYDEFFNAGSNPQDKQPSTNIQPTSAPSTPTYVHAEENTDHQAEEGEHLQDDEFTNPFCASTQEEAESSSHNIGNSNVPTFNQPQVSEYRWTKDHPLEQVRGNPLRPVKTRRQLATDPEMCMYALTEEGIDFEESFALVARLEAVRIFIAYAAHKSFPIYQMDVKTAFLNGPLKEEVYVAQPDGFVDPDQPEKVYQLRKALYGLKQAPRAIMPPRRLRKKSVKKLVERRVAIAIEEYEKTRADSINASGSGSASTVGSTDVQGCSYKTFMKCKPHSFNGTKGLANANQILWSNLKAMMTTEYCPATEIQKMEQELWTLTLKGDDIEAYNNRFHELALMCPELVPIERKKIE</sequence>
<dbReference type="Pfam" id="PF07727">
    <property type="entry name" value="RVT_2"/>
    <property type="match status" value="1"/>
</dbReference>
<accession>A0A699HYS1</accession>
<feature type="domain" description="Retrotransposon gag" evidence="2">
    <location>
        <begin position="330"/>
        <end position="382"/>
    </location>
</feature>
<dbReference type="AlphaFoldDB" id="A0A699HYS1"/>
<feature type="domain" description="Reverse transcriptase Ty1/copia-type" evidence="3">
    <location>
        <begin position="169"/>
        <end position="251"/>
    </location>
</feature>
<dbReference type="EMBL" id="BKCJ010199543">
    <property type="protein sequence ID" value="GEY67933.1"/>
    <property type="molecule type" value="Genomic_DNA"/>
</dbReference>
<comment type="caution">
    <text evidence="4">The sequence shown here is derived from an EMBL/GenBank/DDBJ whole genome shotgun (WGS) entry which is preliminary data.</text>
</comment>
<evidence type="ECO:0000259" key="3">
    <source>
        <dbReference type="Pfam" id="PF07727"/>
    </source>
</evidence>
<reference evidence="4" key="1">
    <citation type="journal article" date="2019" name="Sci. Rep.">
        <title>Draft genome of Tanacetum cinerariifolium, the natural source of mosquito coil.</title>
        <authorList>
            <person name="Yamashiro T."/>
            <person name="Shiraishi A."/>
            <person name="Satake H."/>
            <person name="Nakayama K."/>
        </authorList>
    </citation>
    <scope>NUCLEOTIDE SEQUENCE</scope>
</reference>
<dbReference type="Pfam" id="PF03732">
    <property type="entry name" value="Retrotrans_gag"/>
    <property type="match status" value="1"/>
</dbReference>
<gene>
    <name evidence="4" type="ORF">Tci_439907</name>
</gene>
<organism evidence="4">
    <name type="scientific">Tanacetum cinerariifolium</name>
    <name type="common">Dalmatian daisy</name>
    <name type="synonym">Chrysanthemum cinerariifolium</name>
    <dbReference type="NCBI Taxonomy" id="118510"/>
    <lineage>
        <taxon>Eukaryota</taxon>
        <taxon>Viridiplantae</taxon>
        <taxon>Streptophyta</taxon>
        <taxon>Embryophyta</taxon>
        <taxon>Tracheophyta</taxon>
        <taxon>Spermatophyta</taxon>
        <taxon>Magnoliopsida</taxon>
        <taxon>eudicotyledons</taxon>
        <taxon>Gunneridae</taxon>
        <taxon>Pentapetalae</taxon>
        <taxon>asterids</taxon>
        <taxon>campanulids</taxon>
        <taxon>Asterales</taxon>
        <taxon>Asteraceae</taxon>
        <taxon>Asteroideae</taxon>
        <taxon>Anthemideae</taxon>
        <taxon>Anthemidinae</taxon>
        <taxon>Tanacetum</taxon>
    </lineage>
</organism>
<evidence type="ECO:0000313" key="4">
    <source>
        <dbReference type="EMBL" id="GEY67933.1"/>
    </source>
</evidence>
<proteinExistence type="predicted"/>
<dbReference type="InterPro" id="IPR013103">
    <property type="entry name" value="RVT_2"/>
</dbReference>
<protein>
    <submittedName>
        <fullName evidence="4">Copia protein</fullName>
    </submittedName>
</protein>
<dbReference type="InterPro" id="IPR005162">
    <property type="entry name" value="Retrotrans_gag_dom"/>
</dbReference>
<feature type="region of interest" description="Disordered" evidence="1">
    <location>
        <begin position="49"/>
        <end position="73"/>
    </location>
</feature>
<feature type="non-terminal residue" evidence="4">
    <location>
        <position position="392"/>
    </location>
</feature>